<name>A0A1I5BQ72_9GAMM</name>
<evidence type="ECO:0000313" key="3">
    <source>
        <dbReference type="Proteomes" id="UP000242222"/>
    </source>
</evidence>
<organism evidence="2 3">
    <name type="scientific">Izhakiella capsodis</name>
    <dbReference type="NCBI Taxonomy" id="1367852"/>
    <lineage>
        <taxon>Bacteria</taxon>
        <taxon>Pseudomonadati</taxon>
        <taxon>Pseudomonadota</taxon>
        <taxon>Gammaproteobacteria</taxon>
        <taxon>Enterobacterales</taxon>
        <taxon>Erwiniaceae</taxon>
        <taxon>Izhakiella</taxon>
    </lineage>
</organism>
<feature type="domain" description="HTH marR-type" evidence="1">
    <location>
        <begin position="23"/>
        <end position="53"/>
    </location>
</feature>
<dbReference type="Gene3D" id="1.10.10.10">
    <property type="entry name" value="Winged helix-like DNA-binding domain superfamily/Winged helix DNA-binding domain"/>
    <property type="match status" value="1"/>
</dbReference>
<reference evidence="3" key="1">
    <citation type="submission" date="2016-10" db="EMBL/GenBank/DDBJ databases">
        <authorList>
            <person name="Varghese N."/>
            <person name="Submissions S."/>
        </authorList>
    </citation>
    <scope>NUCLEOTIDE SEQUENCE [LARGE SCALE GENOMIC DNA]</scope>
    <source>
        <strain evidence="3">N6PO6</strain>
    </source>
</reference>
<sequence>MKKAREAITELLSYGMAYRIEKIVEKTGFKKSTVSSALRELQAAGLVVKEKDQACYDRYVYLSADAPKGFGISRRLCELNNILRELRREKNLVHA</sequence>
<protein>
    <submittedName>
        <fullName evidence="2">MarR family protein</fullName>
    </submittedName>
</protein>
<proteinExistence type="predicted"/>
<dbReference type="RefSeq" id="WP_092880207.1">
    <property type="nucleotide sequence ID" value="NZ_FOVC01000020.1"/>
</dbReference>
<gene>
    <name evidence="2" type="ORF">SAMN05216516_12013</name>
</gene>
<dbReference type="STRING" id="1367852.SAMN05216516_12013"/>
<dbReference type="SUPFAM" id="SSF46785">
    <property type="entry name" value="Winged helix' DNA-binding domain"/>
    <property type="match status" value="1"/>
</dbReference>
<dbReference type="Pfam" id="PF12802">
    <property type="entry name" value="MarR_2"/>
    <property type="match status" value="1"/>
</dbReference>
<dbReference type="AlphaFoldDB" id="A0A1I5BQ72"/>
<evidence type="ECO:0000259" key="1">
    <source>
        <dbReference type="Pfam" id="PF12802"/>
    </source>
</evidence>
<dbReference type="InterPro" id="IPR000835">
    <property type="entry name" value="HTH_MarR-typ"/>
</dbReference>
<dbReference type="InterPro" id="IPR036390">
    <property type="entry name" value="WH_DNA-bd_sf"/>
</dbReference>
<evidence type="ECO:0000313" key="2">
    <source>
        <dbReference type="EMBL" id="SFN76756.1"/>
    </source>
</evidence>
<dbReference type="EMBL" id="FOVC01000020">
    <property type="protein sequence ID" value="SFN76756.1"/>
    <property type="molecule type" value="Genomic_DNA"/>
</dbReference>
<accession>A0A1I5BQ72</accession>
<dbReference type="GO" id="GO:0003700">
    <property type="term" value="F:DNA-binding transcription factor activity"/>
    <property type="evidence" value="ECO:0007669"/>
    <property type="project" value="InterPro"/>
</dbReference>
<keyword evidence="3" id="KW-1185">Reference proteome</keyword>
<dbReference type="Proteomes" id="UP000242222">
    <property type="component" value="Unassembled WGS sequence"/>
</dbReference>
<dbReference type="InterPro" id="IPR036388">
    <property type="entry name" value="WH-like_DNA-bd_sf"/>
</dbReference>
<dbReference type="OrthoDB" id="6633345at2"/>